<comment type="similarity">
    <text evidence="4">Belongs to the NRP synthetase family.</text>
</comment>
<reference evidence="6 7" key="1">
    <citation type="submission" date="2017-02" db="EMBL/GenBank/DDBJ databases">
        <title>Genomes of Trichoderma spp. with biocontrol activity.</title>
        <authorList>
            <person name="Gardiner D."/>
            <person name="Kazan K."/>
            <person name="Vos C."/>
            <person name="Harvey P."/>
        </authorList>
    </citation>
    <scope>NUCLEOTIDE SEQUENCE [LARGE SCALE GENOMIC DNA]</scope>
    <source>
        <strain evidence="6 7">Tr1</strain>
    </source>
</reference>
<organism evidence="6 7">
    <name type="scientific">Trichoderma harzianum</name>
    <name type="common">Hypocrea lixii</name>
    <dbReference type="NCBI Taxonomy" id="5544"/>
    <lineage>
        <taxon>Eukaryota</taxon>
        <taxon>Fungi</taxon>
        <taxon>Dikarya</taxon>
        <taxon>Ascomycota</taxon>
        <taxon>Pezizomycotina</taxon>
        <taxon>Sordariomycetes</taxon>
        <taxon>Hypocreomycetidae</taxon>
        <taxon>Hypocreales</taxon>
        <taxon>Hypocreaceae</taxon>
        <taxon>Trichoderma</taxon>
    </lineage>
</organism>
<dbReference type="SUPFAM" id="SSF47336">
    <property type="entry name" value="ACP-like"/>
    <property type="match status" value="2"/>
</dbReference>
<dbReference type="CDD" id="cd05918">
    <property type="entry name" value="A_NRPS_SidN3_like"/>
    <property type="match status" value="2"/>
</dbReference>
<dbReference type="SUPFAM" id="SSF53167">
    <property type="entry name" value="Purine and uridine phosphorylases"/>
    <property type="match status" value="1"/>
</dbReference>
<feature type="domain" description="Carrier" evidence="5">
    <location>
        <begin position="562"/>
        <end position="638"/>
    </location>
</feature>
<dbReference type="InterPro" id="IPR035994">
    <property type="entry name" value="Nucleoside_phosphorylase_sf"/>
</dbReference>
<dbReference type="InterPro" id="IPR002182">
    <property type="entry name" value="NB-ARC"/>
</dbReference>
<dbReference type="PROSITE" id="PS00012">
    <property type="entry name" value="PHOSPHOPANTETHEINE"/>
    <property type="match status" value="2"/>
</dbReference>
<dbReference type="EMBL" id="MTYI01000118">
    <property type="protein sequence ID" value="PNP51807.1"/>
    <property type="molecule type" value="Genomic_DNA"/>
</dbReference>
<dbReference type="SUPFAM" id="SSF56801">
    <property type="entry name" value="Acetyl-CoA synthetase-like"/>
    <property type="match status" value="2"/>
</dbReference>
<dbReference type="GO" id="GO:0016874">
    <property type="term" value="F:ligase activity"/>
    <property type="evidence" value="ECO:0007669"/>
    <property type="project" value="UniProtKB-KW"/>
</dbReference>
<dbReference type="Proteomes" id="UP000236290">
    <property type="component" value="Unassembled WGS sequence"/>
</dbReference>
<feature type="domain" description="Carrier" evidence="5">
    <location>
        <begin position="1640"/>
        <end position="1716"/>
    </location>
</feature>
<keyword evidence="2" id="KW-0597">Phosphoprotein</keyword>
<dbReference type="SUPFAM" id="SSF52540">
    <property type="entry name" value="P-loop containing nucleoside triphosphate hydrolases"/>
    <property type="match status" value="1"/>
</dbReference>
<dbReference type="InterPro" id="IPR009081">
    <property type="entry name" value="PP-bd_ACP"/>
</dbReference>
<dbReference type="FunFam" id="3.30.300.30:FF:000015">
    <property type="entry name" value="Nonribosomal peptide synthase SidD"/>
    <property type="match status" value="2"/>
</dbReference>
<dbReference type="GO" id="GO:0005737">
    <property type="term" value="C:cytoplasm"/>
    <property type="evidence" value="ECO:0007669"/>
    <property type="project" value="TreeGrafter"/>
</dbReference>
<dbReference type="PANTHER" id="PTHR45527:SF3">
    <property type="entry name" value="SIDEROPHORE SYNTHETASE (EUROFUNG)"/>
    <property type="match status" value="1"/>
</dbReference>
<dbReference type="Gene3D" id="3.40.50.1580">
    <property type="entry name" value="Nucleoside phosphorylase domain"/>
    <property type="match status" value="1"/>
</dbReference>
<dbReference type="InterPro" id="IPR042099">
    <property type="entry name" value="ANL_N_sf"/>
</dbReference>
<dbReference type="GO" id="GO:0043041">
    <property type="term" value="P:amino acid activation for nonribosomal peptide biosynthetic process"/>
    <property type="evidence" value="ECO:0007669"/>
    <property type="project" value="TreeGrafter"/>
</dbReference>
<dbReference type="Gene3D" id="3.30.559.10">
    <property type="entry name" value="Chloramphenicol acetyltransferase-like domain"/>
    <property type="match status" value="2"/>
</dbReference>
<evidence type="ECO:0000256" key="3">
    <source>
        <dbReference type="ARBA" id="ARBA00022598"/>
    </source>
</evidence>
<dbReference type="CDD" id="cd19542">
    <property type="entry name" value="CT_NRPS-like"/>
    <property type="match status" value="1"/>
</dbReference>
<name>A0A2K0U1Z8_TRIHA</name>
<accession>A0A2K0U1Z8</accession>
<comment type="caution">
    <text evidence="6">The sequence shown here is derived from an EMBL/GenBank/DDBJ whole genome shotgun (WGS) entry which is preliminary data.</text>
</comment>
<dbReference type="FunFam" id="3.30.559.30:FF:000003">
    <property type="entry name" value="Nonribosomal peptide synthase SidD"/>
    <property type="match status" value="1"/>
</dbReference>
<dbReference type="InterPro" id="IPR023213">
    <property type="entry name" value="CAT-like_dom_sf"/>
</dbReference>
<dbReference type="SUPFAM" id="SSF52777">
    <property type="entry name" value="CoA-dependent acyltransferases"/>
    <property type="match status" value="4"/>
</dbReference>
<dbReference type="Pfam" id="PF00668">
    <property type="entry name" value="Condensation"/>
    <property type="match status" value="2"/>
</dbReference>
<dbReference type="InterPro" id="IPR010071">
    <property type="entry name" value="AA_adenyl_dom"/>
</dbReference>
<dbReference type="InterPro" id="IPR027417">
    <property type="entry name" value="P-loop_NTPase"/>
</dbReference>
<dbReference type="NCBIfam" id="TIGR01733">
    <property type="entry name" value="AA-adenyl-dom"/>
    <property type="match status" value="2"/>
</dbReference>
<dbReference type="InterPro" id="IPR020845">
    <property type="entry name" value="AMP-binding_CS"/>
</dbReference>
<protein>
    <recommendedName>
        <fullName evidence="5">Carrier domain-containing protein</fullName>
    </recommendedName>
</protein>
<gene>
    <name evidence="6" type="ORF">THARTR1_07576</name>
</gene>
<dbReference type="GO" id="GO:0031177">
    <property type="term" value="F:phosphopantetheine binding"/>
    <property type="evidence" value="ECO:0007669"/>
    <property type="project" value="TreeGrafter"/>
</dbReference>
<evidence type="ECO:0000256" key="4">
    <source>
        <dbReference type="ARBA" id="ARBA00029454"/>
    </source>
</evidence>
<dbReference type="GO" id="GO:0044550">
    <property type="term" value="P:secondary metabolite biosynthetic process"/>
    <property type="evidence" value="ECO:0007669"/>
    <property type="project" value="TreeGrafter"/>
</dbReference>
<dbReference type="Gene3D" id="3.40.50.12780">
    <property type="entry name" value="N-terminal domain of ligase-like"/>
    <property type="match status" value="2"/>
</dbReference>
<dbReference type="InterPro" id="IPR036736">
    <property type="entry name" value="ACP-like_sf"/>
</dbReference>
<evidence type="ECO:0000259" key="5">
    <source>
        <dbReference type="PROSITE" id="PS50075"/>
    </source>
</evidence>
<keyword evidence="3" id="KW-0436">Ligase</keyword>
<dbReference type="Gene3D" id="3.30.300.30">
    <property type="match status" value="2"/>
</dbReference>
<dbReference type="Gene3D" id="3.30.559.30">
    <property type="entry name" value="Nonribosomal peptide synthetase, condensation domain"/>
    <property type="match status" value="2"/>
</dbReference>
<evidence type="ECO:0000256" key="1">
    <source>
        <dbReference type="ARBA" id="ARBA00022450"/>
    </source>
</evidence>
<sequence>MLSSDLNTIWTWNATVPAVVERCVHDIFIELAHEQPESPAICAWDGELTYGHLDELSTRLARYLTEVGIGSGTIVPLCFEKSMWMPVAMLGVMKAGGASVALDSSQPVERLLGIVQQVGSQVILTSSLNYELASKLTKSTPIIVDRESVTSHQFKRTVGKDDSIRPASVPTKPSDLLYVVFTSGSTGTPKGAMISHSNFSSAARYQQPFLHLHQNSRIYDFASYSFDVFWANFLNAITSGGCLCIPSEHDRHNRIEDSMRELRANYVEATPSVAELLNPESLPKLDVLVLGGELLVQERLSCIHAPGNVINTYGPAECTITSTGVKVMPGDPDIKSIGRGLGTTTWVVDPNNHDQLVPLGDVGELLIEGPLVGQGYLNDPAKTDAAFIDSPPWLLRGATNAPGRRGRLYKTGDLVRYNEDGTLSFLGRKDSQVKIRGQRVELGEVEHHVRRLLPSTDVKQVAAEVVSPEGISTEALIAFIVLAGSTNLSEDEVQVKMAAMTATLNEMLAQQLPSYMIPNAYVPLAAIPITPNGKTDRRRLREEGHRFIASIFVRNSSTVISPQLSELQTWLAGLWAQAVKNPHLVVGLLDNFFTIGGDSIGAMQLVSLARNEGVMLIVSEVFLHPTLQQMASKLETLSVSHRGRPGTELLQGQLSNTMSELSFTILPEYRDRLGPVEDIFPCTPLQSALFSLSEQDPHLYLGQHVFKLHQSIDIPRFKDAVEQVMRASPILRTVFVPSEDRLNALLQAVVRQDQVYWTQYSGLPHQFLLKDVQKPFRCGDLMNRVALVTDRDSLHPSTYFVLTAHHAIYDGWSLSLQMKSIDRVYRGLEIPPSVSFKDFVQGIPLPHGEDAYWKRQLDAFNGSHFPPLPSAEYRPITQASIRMALDIDRQKPSSFTIGTLLRAAWAVTAATYSNSDDVVFGSTLSGRNVAFEGIELVNGPTFTTVPVRLYPSRNKSVFDLLSEAQMESAQMIPFEHTGLAKIAKMSPCAKMACDFKTLLVIQPLDEGEPFASFEEVEGQINYSYGLVLECNLTSDGIYLHAMYDPKVLDELQMKRVCLKFKDIVQQMGQESTQQKLGELRGAERHDIVEMLSWVQVIPESHGFIHHAISDYALNLSSSEAICAWDGRMTYAELDSCSSALAEYLIHVVGTRPEQMIPMLMEKSKWAVVSILAILKAGGIYVPLDPNHPQARLRAITAQIDAQTCLTSLKQKAISSELFSTQVVVEDFFQSAVLNNMGSSWKKLTLTPSNGAYTIFTSGSTGEPKGVIVEHRALMHSAREHGKAFKMSCTSRTLQFCSFTFDVSLAEILTTLLYGGCVCIPSDSERLDNLSRVIARFGVNCALLTPSVASTTTPKAAPTLKSLVLCGEPMNDSHVSMWSKTVHLINGYGPTECAIFSVINTSGMIESDPTIIGYATGCNAWVVDSTDHNILLPIGAIGELLLEGPLLARGYLNDLAKTEASFVEIPSWTSMSGLSPGTRFYKTGDLVRFNSDGNLTYIGRKDLQIKLHGQRMEIADVESHLRQVFGYRQDVIEVHADIVKPYGSVNPHLAAFFRLQQGIDIHDQCFLGSEKEAIATLFNDAKGRLLARIPRHMVPTLFVPIKSLPVTSAGKLDRKMLRDMASRLTTRELTRFTTSEKTRANPENELERKMQDIWSIALGMDKSLIGRGDNFFELGGDSMSALRVAVKAQSEGISILTSDVFTNPILAPLCGMISSKMEPGGVIQNNDKKALVGRLASDEDIDTISRQLGIEADAIEDIYEATSYQSFATVTTMLKSRGNINYYFFILDGPLDKVRLRQACRKIFKHHNLLRTVFTASRRRALQVVLKSPDFIFEYFDNINDPEGFAKGMIDDDFKAPVLLGELMTRFALIQNGNEQSVLFMRLSHAQYDGVSLERMKANLENEYSGLRLLSGPKFVDYFHCANTSAAETFWTEYLKGSKMTQLVNHQGPAYRNIFDYLLERRIPARTLRHRGITDASLAKAAWAYTLALLTGSLDLVFGVLTSGRNAAIPGIEDIDGPTVNQTPFRVQMQKGGTVMDLLQNVQEQQAMTMPYESTPFSHIIEKYTNWPKWCRFSSIVHHASILDIKSMKLGDTECRIESFANECDTTDVWVRSNFIDDQFHIILAASSITMPQDLLQVIMDIFCDKIAEFASDPDAALEDPLPRGVADSGLPLFPKNTLPSRPQLSQDVDFVNSPFRALVEKAWDEILCIHETEFREQDVEITPDTAFFDVWGNMLAAQQFAAFYNAYTTKTILLEDIVDYPNDAATTIGRDDFHFAVICALPLEFDAVCDSLDEVWEEQVGELGKAAGDWNCYTIGRMGNTPVVLLLLPEGGKVGAASAAASLRSSYSNLSTVFVVGICGALPKLFDGIETETEVLLGDVIISESVVQYDFGSQYPTEFKPKRSIEDMLGRPNKETRVLSAQLKTQRYRDKLEDSAFKLLQQLQAKVGETKRRGKYDYPGAAHDKLFDPNYRHKHQGADACDTCRACVSYADPACEGALELKCTDLGCSNDYLIPRDRLRERERAEEAGSMGTPALIIHTGGVGSADTVMKSGEVRDRISQRDKVIAFESEGAGVWDELPSCIIIKGVSDYADCHKPKGWEKYAAATAASTTKALLLHYLEDRQTKAHTQYRIFSVPFAKNHNFVGRESLVKSLIDNLSDKRNDRFAVVGMGGVGKTQLALRIAYMIENNEPECNILWLPAFSMASFEQACTDLVKKLNVPRTKDDDVRELIKQYMSSERVDQWLLILDNADSEDILQGSEGVQGIYAYLPRNRSVQILITTRWRKVAVDFAKQNVFEMTEMEHTDAENLLQKTLRQQPIWMFSKCLSTNIFGFAATPDTT</sequence>
<dbReference type="PANTHER" id="PTHR45527">
    <property type="entry name" value="NONRIBOSOMAL PEPTIDE SYNTHETASE"/>
    <property type="match status" value="1"/>
</dbReference>
<dbReference type="PROSITE" id="PS50075">
    <property type="entry name" value="CARRIER"/>
    <property type="match status" value="2"/>
</dbReference>
<dbReference type="Gene3D" id="3.40.50.300">
    <property type="entry name" value="P-loop containing nucleotide triphosphate hydrolases"/>
    <property type="match status" value="1"/>
</dbReference>
<dbReference type="InterPro" id="IPR000845">
    <property type="entry name" value="Nucleoside_phosphorylase_d"/>
</dbReference>
<dbReference type="Pfam" id="PF00550">
    <property type="entry name" value="PP-binding"/>
    <property type="match status" value="2"/>
</dbReference>
<dbReference type="Gene3D" id="1.10.1200.10">
    <property type="entry name" value="ACP-like"/>
    <property type="match status" value="2"/>
</dbReference>
<evidence type="ECO:0000313" key="7">
    <source>
        <dbReference type="Proteomes" id="UP000236290"/>
    </source>
</evidence>
<dbReference type="InterPro" id="IPR045851">
    <property type="entry name" value="AMP-bd_C_sf"/>
</dbReference>
<dbReference type="CDD" id="cd19545">
    <property type="entry name" value="FUM14_C_NRPS-like"/>
    <property type="match status" value="1"/>
</dbReference>
<dbReference type="Pfam" id="PF01048">
    <property type="entry name" value="PNP_UDP_1"/>
    <property type="match status" value="1"/>
</dbReference>
<dbReference type="PROSITE" id="PS00455">
    <property type="entry name" value="AMP_BINDING"/>
    <property type="match status" value="1"/>
</dbReference>
<evidence type="ECO:0000313" key="6">
    <source>
        <dbReference type="EMBL" id="PNP51807.1"/>
    </source>
</evidence>
<evidence type="ECO:0000256" key="2">
    <source>
        <dbReference type="ARBA" id="ARBA00022553"/>
    </source>
</evidence>
<dbReference type="Pfam" id="PF00931">
    <property type="entry name" value="NB-ARC"/>
    <property type="match status" value="1"/>
</dbReference>
<dbReference type="OrthoDB" id="4897913at2759"/>
<keyword evidence="1" id="KW-0596">Phosphopantetheine</keyword>
<dbReference type="InterPro" id="IPR006162">
    <property type="entry name" value="Ppantetheine_attach_site"/>
</dbReference>
<dbReference type="GO" id="GO:0009116">
    <property type="term" value="P:nucleoside metabolic process"/>
    <property type="evidence" value="ECO:0007669"/>
    <property type="project" value="InterPro"/>
</dbReference>
<dbReference type="Pfam" id="PF00501">
    <property type="entry name" value="AMP-binding"/>
    <property type="match status" value="2"/>
</dbReference>
<dbReference type="FunFam" id="3.40.50.12780:FF:000014">
    <property type="entry name" value="Nonribosomal peptide synthetase 1"/>
    <property type="match status" value="2"/>
</dbReference>
<dbReference type="InterPro" id="IPR000873">
    <property type="entry name" value="AMP-dep_synth/lig_dom"/>
</dbReference>
<dbReference type="GO" id="GO:0043531">
    <property type="term" value="F:ADP binding"/>
    <property type="evidence" value="ECO:0007669"/>
    <property type="project" value="InterPro"/>
</dbReference>
<proteinExistence type="inferred from homology"/>
<dbReference type="InterPro" id="IPR001242">
    <property type="entry name" value="Condensation_dom"/>
</dbReference>